<dbReference type="Proteomes" id="UP000821846">
    <property type="component" value="Unassembled WGS sequence"/>
</dbReference>
<comment type="catalytic activity">
    <reaction evidence="9">
        <text>(6S)-5,6,7,8-tetrahydrofolyl-(gamma-L-Glu)(n) + L-glutamate + ATP = (6S)-5,6,7,8-tetrahydrofolyl-(gamma-L-Glu)(n+1) + ADP + phosphate + H(+)</text>
        <dbReference type="Rhea" id="RHEA:10580"/>
        <dbReference type="Rhea" id="RHEA-COMP:14738"/>
        <dbReference type="Rhea" id="RHEA-COMP:14740"/>
        <dbReference type="ChEBI" id="CHEBI:15378"/>
        <dbReference type="ChEBI" id="CHEBI:29985"/>
        <dbReference type="ChEBI" id="CHEBI:30616"/>
        <dbReference type="ChEBI" id="CHEBI:43474"/>
        <dbReference type="ChEBI" id="CHEBI:141005"/>
        <dbReference type="ChEBI" id="CHEBI:456216"/>
        <dbReference type="EC" id="6.3.2.17"/>
    </reaction>
</comment>
<organism evidence="13 14">
    <name type="scientific">Faecalicatena fissicatena</name>
    <dbReference type="NCBI Taxonomy" id="290055"/>
    <lineage>
        <taxon>Bacteria</taxon>
        <taxon>Bacillati</taxon>
        <taxon>Bacillota</taxon>
        <taxon>Clostridia</taxon>
        <taxon>Lachnospirales</taxon>
        <taxon>Lachnospiraceae</taxon>
        <taxon>Faecalicatena</taxon>
    </lineage>
</organism>
<dbReference type="Pfam" id="PF02875">
    <property type="entry name" value="Mur_ligase_C"/>
    <property type="match status" value="1"/>
</dbReference>
<dbReference type="PANTHER" id="PTHR11136">
    <property type="entry name" value="FOLYLPOLYGLUTAMATE SYNTHASE-RELATED"/>
    <property type="match status" value="1"/>
</dbReference>
<evidence type="ECO:0000256" key="9">
    <source>
        <dbReference type="ARBA" id="ARBA00047493"/>
    </source>
</evidence>
<name>A0ABX2GXL4_9FIRM</name>
<proteinExistence type="inferred from homology"/>
<keyword evidence="3 10" id="KW-0436">Ligase</keyword>
<evidence type="ECO:0000259" key="12">
    <source>
        <dbReference type="Pfam" id="PF08245"/>
    </source>
</evidence>
<evidence type="ECO:0000256" key="6">
    <source>
        <dbReference type="ARBA" id="ARBA00022840"/>
    </source>
</evidence>
<comment type="caution">
    <text evidence="13">The sequence shown here is derived from an EMBL/GenBank/DDBJ whole genome shotgun (WGS) entry which is preliminary data.</text>
</comment>
<dbReference type="SUPFAM" id="SSF53623">
    <property type="entry name" value="MurD-like peptide ligases, catalytic domain"/>
    <property type="match status" value="1"/>
</dbReference>
<feature type="domain" description="Mur ligase C-terminal" evidence="11">
    <location>
        <begin position="319"/>
        <end position="438"/>
    </location>
</feature>
<evidence type="ECO:0000256" key="10">
    <source>
        <dbReference type="PIRNR" id="PIRNR001563"/>
    </source>
</evidence>
<keyword evidence="14" id="KW-1185">Reference proteome</keyword>
<evidence type="ECO:0000313" key="13">
    <source>
        <dbReference type="EMBL" id="NSG30329.1"/>
    </source>
</evidence>
<evidence type="ECO:0000256" key="7">
    <source>
        <dbReference type="ARBA" id="ARBA00022842"/>
    </source>
</evidence>
<dbReference type="EMBL" id="JAAWUZ010000027">
    <property type="protein sequence ID" value="NSG30329.1"/>
    <property type="molecule type" value="Genomic_DNA"/>
</dbReference>
<dbReference type="Gene3D" id="3.90.190.20">
    <property type="entry name" value="Mur ligase, C-terminal domain"/>
    <property type="match status" value="1"/>
</dbReference>
<comment type="similarity">
    <text evidence="1 10">Belongs to the folylpolyglutamate synthase family.</text>
</comment>
<dbReference type="PIRSF" id="PIRSF001563">
    <property type="entry name" value="Folylpolyglu_synth"/>
    <property type="match status" value="1"/>
</dbReference>
<evidence type="ECO:0000256" key="2">
    <source>
        <dbReference type="ARBA" id="ARBA00013025"/>
    </source>
</evidence>
<feature type="domain" description="Mur ligase central" evidence="12">
    <location>
        <begin position="67"/>
        <end position="293"/>
    </location>
</feature>
<evidence type="ECO:0000256" key="4">
    <source>
        <dbReference type="ARBA" id="ARBA00022723"/>
    </source>
</evidence>
<keyword evidence="6 10" id="KW-0067">ATP-binding</keyword>
<dbReference type="SUPFAM" id="SSF53244">
    <property type="entry name" value="MurD-like peptide ligases, peptide-binding domain"/>
    <property type="match status" value="1"/>
</dbReference>
<gene>
    <name evidence="13" type="ORF">HFM93_08580</name>
</gene>
<dbReference type="InterPro" id="IPR004101">
    <property type="entry name" value="Mur_ligase_C"/>
</dbReference>
<dbReference type="InterPro" id="IPR036615">
    <property type="entry name" value="Mur_ligase_C_dom_sf"/>
</dbReference>
<keyword evidence="7" id="KW-0460">Magnesium</keyword>
<dbReference type="NCBIfam" id="TIGR01499">
    <property type="entry name" value="folC"/>
    <property type="match status" value="1"/>
</dbReference>
<keyword evidence="4" id="KW-0479">Metal-binding</keyword>
<evidence type="ECO:0000259" key="11">
    <source>
        <dbReference type="Pfam" id="PF02875"/>
    </source>
</evidence>
<dbReference type="InterPro" id="IPR013221">
    <property type="entry name" value="Mur_ligase_cen"/>
</dbReference>
<reference evidence="13 14" key="1">
    <citation type="journal article" date="2020" name="Cell Host Microbe">
        <title>Functional and Genomic Variation between Human-Derived Isolates of Lachnospiraceae Reveals Inter- and Intra-Species Diversity.</title>
        <authorList>
            <person name="Sorbara M.T."/>
            <person name="Littmann E.R."/>
            <person name="Fontana E."/>
            <person name="Moody T.U."/>
            <person name="Kohout C.E."/>
            <person name="Gjonbalaj M."/>
            <person name="Eaton V."/>
            <person name="Seok R."/>
            <person name="Leiner I.M."/>
            <person name="Pamer E.G."/>
        </authorList>
    </citation>
    <scope>NUCLEOTIDE SEQUENCE [LARGE SCALE GENOMIC DNA]</scope>
    <source>
        <strain evidence="13 14">MSK.14.16</strain>
    </source>
</reference>
<dbReference type="PANTHER" id="PTHR11136:SF0">
    <property type="entry name" value="DIHYDROFOLATE SYNTHETASE-RELATED"/>
    <property type="match status" value="1"/>
</dbReference>
<accession>A0ABX2GXL4</accession>
<evidence type="ECO:0000256" key="8">
    <source>
        <dbReference type="ARBA" id="ARBA00030592"/>
    </source>
</evidence>
<keyword evidence="5 10" id="KW-0547">Nucleotide-binding</keyword>
<protein>
    <recommendedName>
        <fullName evidence="2">tetrahydrofolate synthase</fullName>
        <ecNumber evidence="2">6.3.2.17</ecNumber>
    </recommendedName>
    <alternativeName>
        <fullName evidence="8">Tetrahydrofolylpolyglutamate synthase</fullName>
    </alternativeName>
</protein>
<dbReference type="Pfam" id="PF08245">
    <property type="entry name" value="Mur_ligase_M"/>
    <property type="match status" value="1"/>
</dbReference>
<dbReference type="InterPro" id="IPR036565">
    <property type="entry name" value="Mur-like_cat_sf"/>
</dbReference>
<dbReference type="EC" id="6.3.2.17" evidence="2"/>
<evidence type="ECO:0000256" key="3">
    <source>
        <dbReference type="ARBA" id="ARBA00022598"/>
    </source>
</evidence>
<evidence type="ECO:0000256" key="1">
    <source>
        <dbReference type="ARBA" id="ARBA00008276"/>
    </source>
</evidence>
<evidence type="ECO:0000256" key="5">
    <source>
        <dbReference type="ARBA" id="ARBA00022741"/>
    </source>
</evidence>
<dbReference type="InterPro" id="IPR001645">
    <property type="entry name" value="Folylpolyglutamate_synth"/>
</dbReference>
<sequence>MIQCGRSICCPDCKNLKAKWWIKLNYTEAVEYILNVPKFTTKNKPEHTVELLKRLGHPECGMKVIHVAGTNGKGSVCAFLSEMLTLAGKKTALFTSPHLVRINERFQINNVPISDELFLESYQKVQAAIDGMVKDGLPHATYFELLYAVAMVAFQKEKAEYVVLETGLGGRLDATNTIEHPIATVITSISLDHTEILGDTIEKIAGEKAGIIKEGVPVIYDGRNEEAEKVIKKRAKELHAPAFALKEEMYEILGNTDKSIDFCLNCGYYEHAKVTAPYLAPYQVVNSSLALLAMDVIDPKQEISQDLRIRAIKETKWQGRMETVLPGVIVDGAHNADGIAQFVKTVQSVQERYRIVLLFSAVVEKNYEEMIHTICSQTTPSAVVVTEIKGDRIVPAGELSEVFAKYTDAQIVTEPDIEKAFERACTLRQDGLLFCAGSLYLVGEIKEILEKCKA</sequence>
<dbReference type="Gene3D" id="3.40.1190.10">
    <property type="entry name" value="Mur-like, catalytic domain"/>
    <property type="match status" value="1"/>
</dbReference>
<evidence type="ECO:0000313" key="14">
    <source>
        <dbReference type="Proteomes" id="UP000821846"/>
    </source>
</evidence>